<keyword evidence="1" id="KW-1133">Transmembrane helix</keyword>
<feature type="transmembrane region" description="Helical" evidence="1">
    <location>
        <begin position="47"/>
        <end position="69"/>
    </location>
</feature>
<name>A0A1I6DKZ4_9PSEU</name>
<keyword evidence="1" id="KW-0812">Transmembrane</keyword>
<dbReference type="InterPro" id="IPR019692">
    <property type="entry name" value="CFP-6_PH"/>
</dbReference>
<keyword evidence="1" id="KW-0472">Membrane</keyword>
<feature type="transmembrane region" description="Helical" evidence="1">
    <location>
        <begin position="17"/>
        <end position="35"/>
    </location>
</feature>
<dbReference type="STRING" id="84724.SAMN04488564_102954"/>
<organism evidence="3 4">
    <name type="scientific">Lentzea waywayandensis</name>
    <dbReference type="NCBI Taxonomy" id="84724"/>
    <lineage>
        <taxon>Bacteria</taxon>
        <taxon>Bacillati</taxon>
        <taxon>Actinomycetota</taxon>
        <taxon>Actinomycetes</taxon>
        <taxon>Pseudonocardiales</taxon>
        <taxon>Pseudonocardiaceae</taxon>
        <taxon>Lentzea</taxon>
    </lineage>
</organism>
<gene>
    <name evidence="3" type="ORF">SAMN04488564_102954</name>
</gene>
<feature type="domain" description="Low molecular weight protein antigen 6 PH" evidence="2">
    <location>
        <begin position="68"/>
        <end position="108"/>
    </location>
</feature>
<protein>
    <submittedName>
        <fullName evidence="3">PH domain-containing protein</fullName>
    </submittedName>
</protein>
<evidence type="ECO:0000313" key="4">
    <source>
        <dbReference type="Proteomes" id="UP000198583"/>
    </source>
</evidence>
<keyword evidence="4" id="KW-1185">Reference proteome</keyword>
<dbReference type="AlphaFoldDB" id="A0A1I6DKZ4"/>
<proteinExistence type="predicted"/>
<sequence length="182" mass="20234">MSRGRAAVVLRRKFDSVLSWTVTLGMLVTTVYVLLTPFPGNGFAQRLEFIAIMAPITWFVWMVGAHAAVKIYDSGVLVVNWFRAYWVPWADLASVESKREVHLVTTAGERINVAAGAFSVASSLNGSRVQHRIREEIERHRPDPVPAENGVRRSFDLVLWQFAGVVGFLLVVAWIGARINAG</sequence>
<dbReference type="EMBL" id="FOYL01000002">
    <property type="protein sequence ID" value="SFR06116.1"/>
    <property type="molecule type" value="Genomic_DNA"/>
</dbReference>
<evidence type="ECO:0000256" key="1">
    <source>
        <dbReference type="SAM" id="Phobius"/>
    </source>
</evidence>
<evidence type="ECO:0000313" key="3">
    <source>
        <dbReference type="EMBL" id="SFR06116.1"/>
    </source>
</evidence>
<accession>A0A1I6DKZ4</accession>
<dbReference type="Pfam" id="PF10756">
    <property type="entry name" value="bPH_6"/>
    <property type="match status" value="1"/>
</dbReference>
<feature type="transmembrane region" description="Helical" evidence="1">
    <location>
        <begin position="158"/>
        <end position="177"/>
    </location>
</feature>
<evidence type="ECO:0000259" key="2">
    <source>
        <dbReference type="Pfam" id="PF10756"/>
    </source>
</evidence>
<reference evidence="4" key="1">
    <citation type="submission" date="2016-10" db="EMBL/GenBank/DDBJ databases">
        <authorList>
            <person name="Varghese N."/>
            <person name="Submissions S."/>
        </authorList>
    </citation>
    <scope>NUCLEOTIDE SEQUENCE [LARGE SCALE GENOMIC DNA]</scope>
    <source>
        <strain evidence="4">DSM 44232</strain>
    </source>
</reference>
<dbReference type="RefSeq" id="WP_177320351.1">
    <property type="nucleotide sequence ID" value="NZ_FOYL01000002.1"/>
</dbReference>
<dbReference type="Proteomes" id="UP000198583">
    <property type="component" value="Unassembled WGS sequence"/>
</dbReference>